<evidence type="ECO:0000256" key="3">
    <source>
        <dbReference type="ARBA" id="ARBA00022723"/>
    </source>
</evidence>
<keyword evidence="2 8" id="KW-0349">Heme</keyword>
<keyword evidence="7 8" id="KW-0408">Iron</keyword>
<dbReference type="PROSITE" id="PS51007">
    <property type="entry name" value="CYTC"/>
    <property type="match status" value="1"/>
</dbReference>
<proteinExistence type="predicted"/>
<keyword evidence="6" id="KW-0560">Oxidoreductase</keyword>
<feature type="domain" description="Cytochrome c" evidence="10">
    <location>
        <begin position="243"/>
        <end position="398"/>
    </location>
</feature>
<protein>
    <submittedName>
        <fullName evidence="11">Di-heme enzyme</fullName>
    </submittedName>
</protein>
<evidence type="ECO:0000256" key="8">
    <source>
        <dbReference type="PROSITE-ProRule" id="PRU00433"/>
    </source>
</evidence>
<dbReference type="EMBL" id="BAAAFA010000007">
    <property type="protein sequence ID" value="GAA0818546.1"/>
    <property type="molecule type" value="Genomic_DNA"/>
</dbReference>
<dbReference type="RefSeq" id="WP_343817419.1">
    <property type="nucleotide sequence ID" value="NZ_BAAAFA010000007.1"/>
</dbReference>
<dbReference type="InterPro" id="IPR051395">
    <property type="entry name" value="Cytochrome_c_Peroxidase/MauG"/>
</dbReference>
<feature type="transmembrane region" description="Helical" evidence="9">
    <location>
        <begin position="20"/>
        <end position="39"/>
    </location>
</feature>
<dbReference type="PANTHER" id="PTHR30600">
    <property type="entry name" value="CYTOCHROME C PEROXIDASE-RELATED"/>
    <property type="match status" value="1"/>
</dbReference>
<keyword evidence="9" id="KW-1133">Transmembrane helix</keyword>
<evidence type="ECO:0000259" key="10">
    <source>
        <dbReference type="PROSITE" id="PS51007"/>
    </source>
</evidence>
<sequence>MTYRHNHRKIQNKLNDTTSVKSALSFLLIPSLLFTSLLVTGCKVSSSTTIASTETEQDLRSLLALPEHMPLPAIPDFNPLTPEKITLGRFLFYDTKLSANQTQSCGSCHFQSDAFADGIATPIGSTGHALVRNSQGLSNVAYNATFTWSNDTFFELEDQLNVPIRADDPIELGVTDAELETVLNRFNSDEKYQQLFSAAFPESDSGASINKIIFSLASFVRTMISANSSYDKYLLGDKSALTPQQKQGFSLFNGEKFECFHCHTGINFTVSYKDANSINDAILFPFFNNGLYNVNSDGSYPESDQGIFDLSSDPADKGKFRPPSLRNIELTAPYMHDGSINTLREVVEHYARGGRLTPEGLDNAGDGKNNPYKSALITGFSATEEEIDAVVAFLESLTDYDFIHNEKFSNPHEEN</sequence>
<keyword evidence="3 8" id="KW-0479">Metal-binding</keyword>
<dbReference type="InterPro" id="IPR004852">
    <property type="entry name" value="Di-haem_cyt_c_peroxidsae"/>
</dbReference>
<accession>A0ABN1L7W5</accession>
<comment type="subcellular location">
    <subcellularLocation>
        <location evidence="1">Periplasm</location>
    </subcellularLocation>
</comment>
<dbReference type="NCBIfam" id="TIGR04039">
    <property type="entry name" value="MXAN_0977_Heme2"/>
    <property type="match status" value="1"/>
</dbReference>
<evidence type="ECO:0000256" key="5">
    <source>
        <dbReference type="ARBA" id="ARBA00022764"/>
    </source>
</evidence>
<name>A0ABN1L7W5_9GAMM</name>
<evidence type="ECO:0000313" key="12">
    <source>
        <dbReference type="Proteomes" id="UP001500021"/>
    </source>
</evidence>
<reference evidence="11 12" key="1">
    <citation type="journal article" date="2019" name="Int. J. Syst. Evol. Microbiol.">
        <title>The Global Catalogue of Microorganisms (GCM) 10K type strain sequencing project: providing services to taxonomists for standard genome sequencing and annotation.</title>
        <authorList>
            <consortium name="The Broad Institute Genomics Platform"/>
            <consortium name="The Broad Institute Genome Sequencing Center for Infectious Disease"/>
            <person name="Wu L."/>
            <person name="Ma J."/>
        </authorList>
    </citation>
    <scope>NUCLEOTIDE SEQUENCE [LARGE SCALE GENOMIC DNA]</scope>
    <source>
        <strain evidence="11 12">JCM 15608</strain>
    </source>
</reference>
<keyword evidence="9" id="KW-0812">Transmembrane</keyword>
<dbReference type="SUPFAM" id="SSF46626">
    <property type="entry name" value="Cytochrome c"/>
    <property type="match status" value="2"/>
</dbReference>
<keyword evidence="5" id="KW-0574">Periplasm</keyword>
<evidence type="ECO:0000256" key="9">
    <source>
        <dbReference type="SAM" id="Phobius"/>
    </source>
</evidence>
<dbReference type="InterPro" id="IPR026259">
    <property type="entry name" value="MauG/Cytc_peroxidase"/>
</dbReference>
<evidence type="ECO:0000256" key="2">
    <source>
        <dbReference type="ARBA" id="ARBA00022617"/>
    </source>
</evidence>
<keyword evidence="9" id="KW-0472">Membrane</keyword>
<dbReference type="PIRSF" id="PIRSF000294">
    <property type="entry name" value="Cytochrome-c_peroxidase"/>
    <property type="match status" value="1"/>
</dbReference>
<dbReference type="Proteomes" id="UP001500021">
    <property type="component" value="Unassembled WGS sequence"/>
</dbReference>
<dbReference type="Gene3D" id="1.10.760.10">
    <property type="entry name" value="Cytochrome c-like domain"/>
    <property type="match status" value="2"/>
</dbReference>
<dbReference type="Pfam" id="PF03150">
    <property type="entry name" value="CCP_MauG"/>
    <property type="match status" value="1"/>
</dbReference>
<comment type="caution">
    <text evidence="11">The sequence shown here is derived from an EMBL/GenBank/DDBJ whole genome shotgun (WGS) entry which is preliminary data.</text>
</comment>
<dbReference type="InterPro" id="IPR009056">
    <property type="entry name" value="Cyt_c-like_dom"/>
</dbReference>
<dbReference type="InterPro" id="IPR023929">
    <property type="entry name" value="MbnH-like"/>
</dbReference>
<evidence type="ECO:0000256" key="1">
    <source>
        <dbReference type="ARBA" id="ARBA00004418"/>
    </source>
</evidence>
<evidence type="ECO:0000256" key="7">
    <source>
        <dbReference type="ARBA" id="ARBA00023004"/>
    </source>
</evidence>
<gene>
    <name evidence="11" type="ORF">GCM10009111_21360</name>
</gene>
<organism evidence="11 12">
    <name type="scientific">Colwellia asteriadis</name>
    <dbReference type="NCBI Taxonomy" id="517723"/>
    <lineage>
        <taxon>Bacteria</taxon>
        <taxon>Pseudomonadati</taxon>
        <taxon>Pseudomonadota</taxon>
        <taxon>Gammaproteobacteria</taxon>
        <taxon>Alteromonadales</taxon>
        <taxon>Colwelliaceae</taxon>
        <taxon>Colwellia</taxon>
    </lineage>
</organism>
<evidence type="ECO:0000256" key="6">
    <source>
        <dbReference type="ARBA" id="ARBA00023002"/>
    </source>
</evidence>
<keyword evidence="12" id="KW-1185">Reference proteome</keyword>
<dbReference type="PANTHER" id="PTHR30600:SF14">
    <property type="entry name" value="CYTOCHROME C PEROXIDASE"/>
    <property type="match status" value="1"/>
</dbReference>
<dbReference type="InterPro" id="IPR036909">
    <property type="entry name" value="Cyt_c-like_dom_sf"/>
</dbReference>
<keyword evidence="4" id="KW-0732">Signal</keyword>
<evidence type="ECO:0000313" key="11">
    <source>
        <dbReference type="EMBL" id="GAA0818546.1"/>
    </source>
</evidence>
<evidence type="ECO:0000256" key="4">
    <source>
        <dbReference type="ARBA" id="ARBA00022729"/>
    </source>
</evidence>